<gene>
    <name evidence="2" type="ORF">BWR10_13430</name>
</gene>
<dbReference type="EMBL" id="MTJY01000056">
    <property type="protein sequence ID" value="ONN73613.1"/>
    <property type="molecule type" value="Genomic_DNA"/>
</dbReference>
<dbReference type="AlphaFoldDB" id="A0AAX0K035"/>
<accession>A0AAX0K035</accession>
<dbReference type="Proteomes" id="UP000189067">
    <property type="component" value="Unassembled WGS sequence"/>
</dbReference>
<reference evidence="2 3" key="1">
    <citation type="submission" date="2017-01" db="EMBL/GenBank/DDBJ databases">
        <title>In silico prediction, in vitro antibacterial spectrum and physicochemical properties of a putative bacteriocin produced by Lactobacillus rhamnosus strain L156.4.</title>
        <authorList>
            <person name="Silveira A.M."/>
            <person name="Monteiro A.S."/>
            <person name="Santos V.L."/>
            <person name="Nicoli J.R."/>
            <person name="Azevedo V."/>
            <person name="Soares S.C."/>
            <person name="Castro-Oliveira L."/>
            <person name="Dias-Souza M.V."/>
            <person name="Nardi R.M."/>
        </authorList>
    </citation>
    <scope>NUCLEOTIDE SEQUENCE [LARGE SCALE GENOMIC DNA]</scope>
    <source>
        <strain evidence="2 3">L156.4</strain>
    </source>
</reference>
<protein>
    <recommendedName>
        <fullName evidence="1">DUF4428 domain-containing protein</fullName>
    </recommendedName>
</protein>
<organism evidence="2 3">
    <name type="scientific">Lacticaseibacillus rhamnosus</name>
    <name type="common">Lactobacillus rhamnosus</name>
    <dbReference type="NCBI Taxonomy" id="47715"/>
    <lineage>
        <taxon>Bacteria</taxon>
        <taxon>Bacillati</taxon>
        <taxon>Bacillota</taxon>
        <taxon>Bacilli</taxon>
        <taxon>Lactobacillales</taxon>
        <taxon>Lactobacillaceae</taxon>
        <taxon>Lacticaseibacillus</taxon>
    </lineage>
</organism>
<dbReference type="InterPro" id="IPR027872">
    <property type="entry name" value="DUF4428"/>
</dbReference>
<evidence type="ECO:0000259" key="1">
    <source>
        <dbReference type="Pfam" id="PF14471"/>
    </source>
</evidence>
<evidence type="ECO:0000313" key="2">
    <source>
        <dbReference type="EMBL" id="ONN73613.1"/>
    </source>
</evidence>
<evidence type="ECO:0000313" key="3">
    <source>
        <dbReference type="Proteomes" id="UP000189067"/>
    </source>
</evidence>
<dbReference type="RefSeq" id="WP_076638770.1">
    <property type="nucleotide sequence ID" value="NZ_CACRTK010000052.1"/>
</dbReference>
<dbReference type="Pfam" id="PF14471">
    <property type="entry name" value="DUF4428"/>
    <property type="match status" value="1"/>
</dbReference>
<feature type="domain" description="DUF4428" evidence="1">
    <location>
        <begin position="6"/>
        <end position="36"/>
    </location>
</feature>
<comment type="caution">
    <text evidence="2">The sequence shown here is derived from an EMBL/GenBank/DDBJ whole genome shotgun (WGS) entry which is preliminary data.</text>
</comment>
<proteinExistence type="predicted"/>
<name>A0AAX0K035_LACRH</name>
<sequence>MKRLRKCLLCHKKLGLVKFKTADGYICKYCYRISSLDYTKTVTSMTLADLKQVVQQAPQEKMITDSANFMITRRINGYVLFDDQHELLCLPNNRRFSAVNLKPEYFPYDSIEVVQTLNEEIVVKGKHLCTVQVKIVFSKPRETTRSIVLIPKPIEVQANVYHTMLNLAEQITSQLRTLATVKDSN</sequence>